<evidence type="ECO:0000256" key="1">
    <source>
        <dbReference type="ARBA" id="ARBA00000724"/>
    </source>
</evidence>
<keyword evidence="7 8" id="KW-0949">S-adenosyl-L-methionine</keyword>
<sequence>MSAPAIPNLNSLRRGGQRGRGRSRADHAAHVGAGHGSSRNQLHHDEIVQSTDNDAATSRQSAVDAGYLEDPFSALLHTGGPVTRRLPLMNRGRFLAVNMARVLNLPAAGTYVRTTCIDRIVDTFLSSAGEGRKQIISLGAGSDTRYFRLRQKRRKPDVIYHELDFEANTRRKISQLRSPSFEAAAKQFAEVDLRGADVQVSHDAAGLMSSDYVVHPQDLRHLPQKEDLLTGMDMTLPTLIISECCLVYLPPDGADAVLHYFSKLFPKTTPLAIAIYEPIRPHDSFGKTMVSNLMGRGIQLQTLEKYAGLEEQRTRLRTHGFGDDEASSRGGAEAADIDFVWQRWIAPEEKERVEGLEWMDEVEEFVLLAKHYCICWGWKGFGDDSPWNDLPGSRS</sequence>
<dbReference type="PANTHER" id="PTHR13600:SF21">
    <property type="entry name" value="LEUCINE CARBOXYL METHYLTRANSFERASE 1"/>
    <property type="match status" value="1"/>
</dbReference>
<keyword evidence="12" id="KW-1185">Reference proteome</keyword>
<evidence type="ECO:0000256" key="7">
    <source>
        <dbReference type="ARBA" id="ARBA00022691"/>
    </source>
</evidence>
<dbReference type="RefSeq" id="XP_016244174.1">
    <property type="nucleotide sequence ID" value="XM_016396983.1"/>
</dbReference>
<dbReference type="SUPFAM" id="SSF53335">
    <property type="entry name" value="S-adenosyl-L-methionine-dependent methyltransferases"/>
    <property type="match status" value="1"/>
</dbReference>
<keyword evidence="6 8" id="KW-0808">Transferase</keyword>
<evidence type="ECO:0000256" key="10">
    <source>
        <dbReference type="SAM" id="MobiDB-lite"/>
    </source>
</evidence>
<reference evidence="11 12" key="1">
    <citation type="submission" date="2015-01" db="EMBL/GenBank/DDBJ databases">
        <title>The Genome Sequence of Cladophialophora immunda CBS83496.</title>
        <authorList>
            <consortium name="The Broad Institute Genomics Platform"/>
            <person name="Cuomo C."/>
            <person name="de Hoog S."/>
            <person name="Gorbushina A."/>
            <person name="Stielow B."/>
            <person name="Teixiera M."/>
            <person name="Abouelleil A."/>
            <person name="Chapman S.B."/>
            <person name="Priest M."/>
            <person name="Young S.K."/>
            <person name="Wortman J."/>
            <person name="Nusbaum C."/>
            <person name="Birren B."/>
        </authorList>
    </citation>
    <scope>NUCLEOTIDE SEQUENCE [LARGE SCALE GENOMIC DNA]</scope>
    <source>
        <strain evidence="11 12">CBS 83496</strain>
    </source>
</reference>
<feature type="region of interest" description="Disordered" evidence="10">
    <location>
        <begin position="1"/>
        <end position="42"/>
    </location>
</feature>
<feature type="binding site" evidence="9">
    <location>
        <position position="113"/>
    </location>
    <ligand>
        <name>S-adenosyl-L-methionine</name>
        <dbReference type="ChEBI" id="CHEBI:59789"/>
    </ligand>
</feature>
<accession>A0A0D2BXZ7</accession>
<dbReference type="EMBL" id="KN847045">
    <property type="protein sequence ID" value="KIW23958.1"/>
    <property type="molecule type" value="Genomic_DNA"/>
</dbReference>
<dbReference type="Gene3D" id="3.40.50.150">
    <property type="entry name" value="Vaccinia Virus protein VP39"/>
    <property type="match status" value="1"/>
</dbReference>
<dbReference type="InterPro" id="IPR029063">
    <property type="entry name" value="SAM-dependent_MTases_sf"/>
</dbReference>
<dbReference type="AlphaFoldDB" id="A0A0D2BXZ7"/>
<dbReference type="GeneID" id="27348897"/>
<dbReference type="PANTHER" id="PTHR13600">
    <property type="entry name" value="LEUCINE CARBOXYL METHYLTRANSFERASE"/>
    <property type="match status" value="1"/>
</dbReference>
<comment type="function">
    <text evidence="8">Methylates the carboxyl group of the C-terminal leucine residue of protein phosphatase 2A catalytic subunits to form alpha-leucine ester residues.</text>
</comment>
<evidence type="ECO:0000313" key="11">
    <source>
        <dbReference type="EMBL" id="KIW23958.1"/>
    </source>
</evidence>
<dbReference type="GO" id="GO:0032259">
    <property type="term" value="P:methylation"/>
    <property type="evidence" value="ECO:0007669"/>
    <property type="project" value="UniProtKB-KW"/>
</dbReference>
<evidence type="ECO:0000256" key="4">
    <source>
        <dbReference type="ARBA" id="ARBA00017497"/>
    </source>
</evidence>
<protein>
    <recommendedName>
        <fullName evidence="4 8">Leucine carboxyl methyltransferase 1</fullName>
        <ecNumber evidence="3 8">2.1.1.233</ecNumber>
    </recommendedName>
</protein>
<evidence type="ECO:0000256" key="6">
    <source>
        <dbReference type="ARBA" id="ARBA00022679"/>
    </source>
</evidence>
<evidence type="ECO:0000313" key="12">
    <source>
        <dbReference type="Proteomes" id="UP000054466"/>
    </source>
</evidence>
<dbReference type="VEuPathDB" id="FungiDB:PV07_09703"/>
<feature type="binding site" evidence="9">
    <location>
        <begin position="218"/>
        <end position="219"/>
    </location>
    <ligand>
        <name>S-adenosyl-L-methionine</name>
        <dbReference type="ChEBI" id="CHEBI:59789"/>
    </ligand>
</feature>
<comment type="catalytic activity">
    <reaction evidence="1 8">
        <text>[phosphatase 2A protein]-C-terminal L-leucine + S-adenosyl-L-methionine = [phosphatase 2A protein]-C-terminal L-leucine methyl ester + S-adenosyl-L-homocysteine</text>
        <dbReference type="Rhea" id="RHEA:48544"/>
        <dbReference type="Rhea" id="RHEA-COMP:12134"/>
        <dbReference type="Rhea" id="RHEA-COMP:12135"/>
        <dbReference type="ChEBI" id="CHEBI:57856"/>
        <dbReference type="ChEBI" id="CHEBI:59789"/>
        <dbReference type="ChEBI" id="CHEBI:90516"/>
        <dbReference type="ChEBI" id="CHEBI:90517"/>
        <dbReference type="EC" id="2.1.1.233"/>
    </reaction>
</comment>
<evidence type="ECO:0000256" key="9">
    <source>
        <dbReference type="PIRSR" id="PIRSR016305-1"/>
    </source>
</evidence>
<dbReference type="InterPro" id="IPR007213">
    <property type="entry name" value="Ppm1/Ppm2/Tcmp"/>
</dbReference>
<proteinExistence type="inferred from homology"/>
<feature type="binding site" evidence="9">
    <location>
        <position position="139"/>
    </location>
    <ligand>
        <name>S-adenosyl-L-methionine</name>
        <dbReference type="ChEBI" id="CHEBI:59789"/>
    </ligand>
</feature>
<dbReference type="Proteomes" id="UP000054466">
    <property type="component" value="Unassembled WGS sequence"/>
</dbReference>
<dbReference type="EC" id="2.1.1.233" evidence="3 8"/>
<evidence type="ECO:0000256" key="3">
    <source>
        <dbReference type="ARBA" id="ARBA00012834"/>
    </source>
</evidence>
<comment type="similarity">
    <text evidence="2 8">Belongs to the methyltransferase superfamily. LCMT family.</text>
</comment>
<name>A0A0D2BXZ7_9EURO</name>
<evidence type="ECO:0000256" key="2">
    <source>
        <dbReference type="ARBA" id="ARBA00010703"/>
    </source>
</evidence>
<dbReference type="OrthoDB" id="203237at2759"/>
<dbReference type="GO" id="GO:0018423">
    <property type="term" value="F:protein C-terminal leucine carboxyl O-methyltransferase activity"/>
    <property type="evidence" value="ECO:0007669"/>
    <property type="project" value="UniProtKB-EC"/>
</dbReference>
<evidence type="ECO:0000256" key="5">
    <source>
        <dbReference type="ARBA" id="ARBA00022603"/>
    </source>
</evidence>
<feature type="binding site" evidence="9">
    <location>
        <position position="243"/>
    </location>
    <ligand>
        <name>S-adenosyl-L-methionine</name>
        <dbReference type="ChEBI" id="CHEBI:59789"/>
    </ligand>
</feature>
<dbReference type="STRING" id="569365.A0A0D2BXZ7"/>
<gene>
    <name evidence="11" type="ORF">PV07_09703</name>
</gene>
<dbReference type="InterPro" id="IPR016651">
    <property type="entry name" value="LCMT1"/>
</dbReference>
<keyword evidence="5 8" id="KW-0489">Methyltransferase</keyword>
<dbReference type="Pfam" id="PF04072">
    <property type="entry name" value="LCM"/>
    <property type="match status" value="1"/>
</dbReference>
<organism evidence="11 12">
    <name type="scientific">Cladophialophora immunda</name>
    <dbReference type="NCBI Taxonomy" id="569365"/>
    <lineage>
        <taxon>Eukaryota</taxon>
        <taxon>Fungi</taxon>
        <taxon>Dikarya</taxon>
        <taxon>Ascomycota</taxon>
        <taxon>Pezizomycotina</taxon>
        <taxon>Eurotiomycetes</taxon>
        <taxon>Chaetothyriomycetidae</taxon>
        <taxon>Chaetothyriales</taxon>
        <taxon>Herpotrichiellaceae</taxon>
        <taxon>Cladophialophora</taxon>
    </lineage>
</organism>
<evidence type="ECO:0000256" key="8">
    <source>
        <dbReference type="PIRNR" id="PIRNR016305"/>
    </source>
</evidence>
<dbReference type="PIRSF" id="PIRSF016305">
    <property type="entry name" value="LCM_mtfrase"/>
    <property type="match status" value="1"/>
</dbReference>